<keyword evidence="2" id="KW-0677">Repeat</keyword>
<evidence type="ECO:0000256" key="2">
    <source>
        <dbReference type="ARBA" id="ARBA00022737"/>
    </source>
</evidence>
<dbReference type="InterPro" id="IPR001258">
    <property type="entry name" value="NHL_repeat"/>
</dbReference>
<dbReference type="Gene3D" id="2.60.120.200">
    <property type="match status" value="3"/>
</dbReference>
<dbReference type="SMART" id="SM00560">
    <property type="entry name" value="LamGL"/>
    <property type="match status" value="1"/>
</dbReference>
<sequence length="1973" mass="206860">MKMKEKISWSKCFSFLFQKIFFIVWLIPSFSCAFPSINRSFLETFTTFRFLQSNALSYSVSFQVSGLLGTGLQLENNGDVVEVSANGSYTFAKKINSGATYNVTVKSPPTSPIQNCVVSSGQGIVLSGNIEGIQVVCGDALYLISGTTTGLSGNGLQLQNITGVGTDVINVNSANFSFPPLPAGETYNFSIISQPTNPSQTCTITTPGVTSGTMTATPINSTINCTTNSFAVSAQVIGILGTLTVGNELKLTLDGSNTINITADGTYVFPGTYLSGGSFSITIDNPGGVITTGVCTLVSSSVTVGNAATTFAVNCSNAFLVGGSVSSPGGTTTSVLGGSVTLDLVHTGGTPVFPTQSVTINPGVGSFTFGNTIPGGVDYQIVVSANPPNQTCTITTGATHSGIVSNMSNAILNCSLTLPSFSPVSGTVFNDDGTVTITSLIPGSEYRFTIGNGGQVDPTCATGTVTTSTVNITDNTQAVIKAIHCKVGWVESQVVTSSYTLKVATPTPSLATGSLMDSGQTVSFSTTTTGSTWDCHTKAIGVPVDPDCGITSNTCNTGALGNYVFPTPGLSENVKARMCRVGFAQSDVLSVNYQPNVYTVGGTISLLTTPFGAGTFILQNNAGDDLTIASNGSFTFNTALPTGSNYTVTVFSGPQNPWQTCNITNANGTITNAAVTNVAISCTVNQYNMSGNVTSSTNLPSGLIINNGTDTINVTAGATNTPIVFTTPLASGSAYEVQITQEPPGFVCAVQSDITGTMLGANITNVAVNCVAGHRYGNAIGPKKQSPVQIHYYRGEVTTAAGQLGSGASDGLAAISSFNDISGITFDGSKGYIVDSGNHKIRVFNPATNSVSSLVGSGAAGNTPGSGVSGTFNLPKGITTDGTYLYVTETLGNRIKRILISSGYAETIAGDDTVLSPPNAFADGTDPLNARFASPAGIVIDDNKLYIADRNNSSIRVMKLNNREVTTLVSGGDISFPEGITVIGDYLYTTNLGTYNITKTHKVTGATTILCGNSSSGYIDAIGTEASFNLPHGITSDGIFLYVADNGNNRIRRVHSVTAEVITVAGSGNTGLADDVGAAANIESPKYISNLGEVIVFGTVHTLRTIKSNKFTAYYPLNGSTSNFLNSQFITPVGSPTFANGRFGEVSGSASVSIGNAGSAPSPGSTVNKVTLSSWFLWDGTSPGIGKVIFYHGDFVSNGHGLFIDSNNQLAVHRGGFTPTPTHITVVPNQWTHVALTIDSNDVYKVYFNGNLVLQRTMPTIAITGNLTIGVSSSGTFFFPGRIADLRYYERELNEAEINDLAKNADSALVGNSYASRPIQLAALFPFTGDATSKGPAGGNLSFFGPLTYYATGIDRSTNAAVRIVSSSGGYLLGSEAGLPHGKQPRSICVWVNPERYPNMGDNAPIITYGTAGAGSEFILNMYRASPTGELKLRFGGLGAGEVYPSYTLPLNRWSHICGTFDGTFGTVYVDGVEVGGPTNIGASIDTTTGTGLYVGRMVSFPAHSFGGKVDDIKIYAKALTAKEVRILSAQIPDGLVARYDFNKDFQDISGFGNPTSNFGASLVADKYGNSMSALNTNGSSYLNITTTNSSLPKSTQPRTVCVQYKSGALNPGTMISIGPNVTDRMIALGAGLTNSKYFFSGYLNDVEEFYYNHENVWHHLCGVFEGPGGGYAATLYHNGVKLNTQTKSSWDADPSVFTIGIRSDLLNGFNGQLDEVLVYNRALTMNEIQAMSGFDPKQVVSWNSNPATSSLKLHLSADSFSNLTNFTPITIWHDRSGNAASFFVGGNSPTFNNAGFSGKPTVNFNSANSEYFFRGSATGIPSNTSTFFIAFSRTSNANGTFFESANPGVSYYFDGDFVRMAKPSEGIVGSSTIQLTNTYYPYLIALEQLSGVSFGFFSSGFSAGTTTDASRVYTPNNLYLGANSTTSSFFAGNISEVLYYNVSLTNIGRNIVFCYLSQKFNLDLTAASVYCD</sequence>
<dbReference type="EMBL" id="RQFT01000003">
    <property type="protein sequence ID" value="TGL08374.1"/>
    <property type="molecule type" value="Genomic_DNA"/>
</dbReference>
<dbReference type="Proteomes" id="UP000297641">
    <property type="component" value="Unassembled WGS sequence"/>
</dbReference>
<dbReference type="Pfam" id="PF01436">
    <property type="entry name" value="NHL"/>
    <property type="match status" value="1"/>
</dbReference>
<feature type="domain" description="LamG-like jellyroll fold" evidence="4">
    <location>
        <begin position="1384"/>
        <end position="1523"/>
    </location>
</feature>
<name>A0A7I0HW10_9LEPT</name>
<protein>
    <submittedName>
        <fullName evidence="5">Glucanase</fullName>
    </submittedName>
</protein>
<dbReference type="InterPro" id="IPR006558">
    <property type="entry name" value="LamG-like"/>
</dbReference>
<evidence type="ECO:0000313" key="6">
    <source>
        <dbReference type="Proteomes" id="UP000297641"/>
    </source>
</evidence>
<keyword evidence="3" id="KW-1015">Disulfide bond</keyword>
<evidence type="ECO:0000313" key="5">
    <source>
        <dbReference type="EMBL" id="TGL08374.1"/>
    </source>
</evidence>
<proteinExistence type="predicted"/>
<dbReference type="PANTHER" id="PTHR46388:SF2">
    <property type="entry name" value="NHL REPEAT-CONTAINING PROTEIN 2"/>
    <property type="match status" value="1"/>
</dbReference>
<dbReference type="InterPro" id="IPR013320">
    <property type="entry name" value="ConA-like_dom_sf"/>
</dbReference>
<dbReference type="Gene3D" id="2.120.10.30">
    <property type="entry name" value="TolB, C-terminal domain"/>
    <property type="match status" value="3"/>
</dbReference>
<evidence type="ECO:0000256" key="3">
    <source>
        <dbReference type="ARBA" id="ARBA00023157"/>
    </source>
</evidence>
<dbReference type="Pfam" id="PF13385">
    <property type="entry name" value="Laminin_G_3"/>
    <property type="match status" value="3"/>
</dbReference>
<gene>
    <name evidence="5" type="ORF">EHQ43_04835</name>
</gene>
<evidence type="ECO:0000259" key="4">
    <source>
        <dbReference type="SMART" id="SM00560"/>
    </source>
</evidence>
<comment type="caution">
    <text evidence="5">The sequence shown here is derived from an EMBL/GenBank/DDBJ whole genome shotgun (WGS) entry which is preliminary data.</text>
</comment>
<organism evidence="5 6">
    <name type="scientific">Leptospira bouyouniensis</name>
    <dbReference type="NCBI Taxonomy" id="2484911"/>
    <lineage>
        <taxon>Bacteria</taxon>
        <taxon>Pseudomonadati</taxon>
        <taxon>Spirochaetota</taxon>
        <taxon>Spirochaetia</taxon>
        <taxon>Leptospirales</taxon>
        <taxon>Leptospiraceae</taxon>
        <taxon>Leptospira</taxon>
    </lineage>
</organism>
<dbReference type="SUPFAM" id="SSF49899">
    <property type="entry name" value="Concanavalin A-like lectins/glucanases"/>
    <property type="match status" value="3"/>
</dbReference>
<dbReference type="SUPFAM" id="SSF63825">
    <property type="entry name" value="YWTD domain"/>
    <property type="match status" value="1"/>
</dbReference>
<dbReference type="InterPro" id="IPR011042">
    <property type="entry name" value="6-blade_b-propeller_TolB-like"/>
</dbReference>
<reference evidence="5 6" key="1">
    <citation type="journal article" date="2019" name="PLoS Negl. Trop. Dis.">
        <title>Revisiting the worldwide diversity of Leptospira species in the environment.</title>
        <authorList>
            <person name="Vincent A.T."/>
            <person name="Schiettekatte O."/>
            <person name="Bourhy P."/>
            <person name="Veyrier F.J."/>
            <person name="Picardeau M."/>
        </authorList>
    </citation>
    <scope>NUCLEOTIDE SEQUENCE [LARGE SCALE GENOMIC DNA]</scope>
    <source>
        <strain evidence="5 6">201800273</strain>
    </source>
</reference>
<dbReference type="PANTHER" id="PTHR46388">
    <property type="entry name" value="NHL REPEAT-CONTAINING PROTEIN 2"/>
    <property type="match status" value="1"/>
</dbReference>
<accession>A0A7I0HW10</accession>
<evidence type="ECO:0000256" key="1">
    <source>
        <dbReference type="ARBA" id="ARBA00022729"/>
    </source>
</evidence>
<keyword evidence="1" id="KW-0732">Signal</keyword>